<name>S8DVR7_FOMSC</name>
<dbReference type="InterPro" id="IPR013087">
    <property type="entry name" value="Znf_C2H2_type"/>
</dbReference>
<dbReference type="HOGENOM" id="CLU_655582_0_0_1"/>
<proteinExistence type="predicted"/>
<dbReference type="Gene3D" id="3.30.160.60">
    <property type="entry name" value="Classic Zinc Finger"/>
    <property type="match status" value="1"/>
</dbReference>
<protein>
    <recommendedName>
        <fullName evidence="3">C2H2-type domain-containing protein</fullName>
    </recommendedName>
</protein>
<keyword evidence="1" id="KW-0863">Zinc-finger</keyword>
<evidence type="ECO:0000259" key="3">
    <source>
        <dbReference type="PROSITE" id="PS50157"/>
    </source>
</evidence>
<dbReference type="PROSITE" id="PS50157">
    <property type="entry name" value="ZINC_FINGER_C2H2_2"/>
    <property type="match status" value="1"/>
</dbReference>
<dbReference type="GO" id="GO:0008270">
    <property type="term" value="F:zinc ion binding"/>
    <property type="evidence" value="ECO:0007669"/>
    <property type="project" value="UniProtKB-KW"/>
</dbReference>
<keyword evidence="1" id="KW-0479">Metal-binding</keyword>
<evidence type="ECO:0000313" key="5">
    <source>
        <dbReference type="Proteomes" id="UP000015241"/>
    </source>
</evidence>
<dbReference type="EMBL" id="KE504211">
    <property type="protein sequence ID" value="EPS95278.1"/>
    <property type="molecule type" value="Genomic_DNA"/>
</dbReference>
<accession>S8DVR7</accession>
<feature type="compositionally biased region" description="Acidic residues" evidence="2">
    <location>
        <begin position="101"/>
        <end position="118"/>
    </location>
</feature>
<keyword evidence="5" id="KW-1185">Reference proteome</keyword>
<reference evidence="4 5" key="1">
    <citation type="journal article" date="2012" name="Science">
        <title>The Paleozoic origin of enzymatic lignin decomposition reconstructed from 31 fungal genomes.</title>
        <authorList>
            <person name="Floudas D."/>
            <person name="Binder M."/>
            <person name="Riley R."/>
            <person name="Barry K."/>
            <person name="Blanchette R.A."/>
            <person name="Henrissat B."/>
            <person name="Martinez A.T."/>
            <person name="Otillar R."/>
            <person name="Spatafora J.W."/>
            <person name="Yadav J.S."/>
            <person name="Aerts A."/>
            <person name="Benoit I."/>
            <person name="Boyd A."/>
            <person name="Carlson A."/>
            <person name="Copeland A."/>
            <person name="Coutinho P.M."/>
            <person name="de Vries R.P."/>
            <person name="Ferreira P."/>
            <person name="Findley K."/>
            <person name="Foster B."/>
            <person name="Gaskell J."/>
            <person name="Glotzer D."/>
            <person name="Gorecki P."/>
            <person name="Heitman J."/>
            <person name="Hesse C."/>
            <person name="Hori C."/>
            <person name="Igarashi K."/>
            <person name="Jurgens J.A."/>
            <person name="Kallen N."/>
            <person name="Kersten P."/>
            <person name="Kohler A."/>
            <person name="Kuees U."/>
            <person name="Kumar T.K.A."/>
            <person name="Kuo A."/>
            <person name="LaButti K."/>
            <person name="Larrondo L.F."/>
            <person name="Lindquist E."/>
            <person name="Ling A."/>
            <person name="Lombard V."/>
            <person name="Lucas S."/>
            <person name="Lundell T."/>
            <person name="Martin R."/>
            <person name="McLaughlin D.J."/>
            <person name="Morgenstern I."/>
            <person name="Morin E."/>
            <person name="Murat C."/>
            <person name="Nagy L.G."/>
            <person name="Nolan M."/>
            <person name="Ohm R.A."/>
            <person name="Patyshakuliyeva A."/>
            <person name="Rokas A."/>
            <person name="Ruiz-Duenas F.J."/>
            <person name="Sabat G."/>
            <person name="Salamov A."/>
            <person name="Samejima M."/>
            <person name="Schmutz J."/>
            <person name="Slot J.C."/>
            <person name="St John F."/>
            <person name="Stenlid J."/>
            <person name="Sun H."/>
            <person name="Sun S."/>
            <person name="Syed K."/>
            <person name="Tsang A."/>
            <person name="Wiebenga A."/>
            <person name="Young D."/>
            <person name="Pisabarro A."/>
            <person name="Eastwood D.C."/>
            <person name="Martin F."/>
            <person name="Cullen D."/>
            <person name="Grigoriev I.V."/>
            <person name="Hibbett D.S."/>
        </authorList>
    </citation>
    <scope>NUCLEOTIDE SEQUENCE</scope>
    <source>
        <strain evidence="5">FP-58527</strain>
    </source>
</reference>
<feature type="domain" description="C2H2-type" evidence="3">
    <location>
        <begin position="330"/>
        <end position="362"/>
    </location>
</feature>
<keyword evidence="1" id="KW-0862">Zinc</keyword>
<organism evidence="4 5">
    <name type="scientific">Fomitopsis schrenkii</name>
    <name type="common">Brown rot fungus</name>
    <dbReference type="NCBI Taxonomy" id="2126942"/>
    <lineage>
        <taxon>Eukaryota</taxon>
        <taxon>Fungi</taxon>
        <taxon>Dikarya</taxon>
        <taxon>Basidiomycota</taxon>
        <taxon>Agaricomycotina</taxon>
        <taxon>Agaricomycetes</taxon>
        <taxon>Polyporales</taxon>
        <taxon>Fomitopsis</taxon>
    </lineage>
</organism>
<feature type="compositionally biased region" description="Low complexity" evidence="2">
    <location>
        <begin position="192"/>
        <end position="203"/>
    </location>
</feature>
<feature type="compositionally biased region" description="Acidic residues" evidence="2">
    <location>
        <begin position="160"/>
        <end position="176"/>
    </location>
</feature>
<evidence type="ECO:0000256" key="2">
    <source>
        <dbReference type="SAM" id="MobiDB-lite"/>
    </source>
</evidence>
<evidence type="ECO:0000256" key="1">
    <source>
        <dbReference type="PROSITE-ProRule" id="PRU00042"/>
    </source>
</evidence>
<dbReference type="AlphaFoldDB" id="S8DVR7"/>
<dbReference type="SMART" id="SM00355">
    <property type="entry name" value="ZnF_C2H2"/>
    <property type="match status" value="2"/>
</dbReference>
<gene>
    <name evidence="4" type="ORF">FOMPIDRAFT_116927</name>
</gene>
<dbReference type="OrthoDB" id="3176823at2759"/>
<feature type="compositionally biased region" description="Low complexity" evidence="2">
    <location>
        <begin position="87"/>
        <end position="98"/>
    </location>
</feature>
<evidence type="ECO:0000313" key="4">
    <source>
        <dbReference type="EMBL" id="EPS95278.1"/>
    </source>
</evidence>
<feature type="compositionally biased region" description="Low complexity" evidence="2">
    <location>
        <begin position="272"/>
        <end position="288"/>
    </location>
</feature>
<dbReference type="InParanoid" id="S8DVR7"/>
<sequence length="473" mass="52063">MSASRASHEYLLNIISMLQSYYDEAFPGRDEPGLEFITGGAPSRNPRFCYCRWLESSSSLLFEGVTRSDIEEAFSLWLGVSNEESESSSNASSPSQAATLEAEDYDSSDSESESEEEESTSHQLHEAAAVHGDADHDPSTFSAASPCTFVDAQTDSSSSSDDEDESCSNDDDDDDDWRPSPRPSRRHGGSLGSPSPSAVSAGGHPLLLTRDDDNDEGGFRTNFFDDSHDDHDGNTSASFDPRQSPPPESLFDLEGTPSEFTADVTSRDFAGTSELVESQSSSSEFTSVEAKHDSKPSPRAHGKKRARDEDGDSDYTSLGPSTKKKSVRLFACTLGDCIEAFPNKSALNRHIESSEAHATRAFKCPGSECKFETVRASAFYRHYDPEKHATCRDALRVKANLLEWTTSTPKNMLESCKVPHTPKAGPSRKRELKRLYEWVMLATDSWPPGRFIIHGGVFGRWTESGKTWQDFAY</sequence>
<dbReference type="Proteomes" id="UP000015241">
    <property type="component" value="Unassembled WGS sequence"/>
</dbReference>
<feature type="compositionally biased region" description="Basic and acidic residues" evidence="2">
    <location>
        <begin position="223"/>
        <end position="233"/>
    </location>
</feature>
<feature type="region of interest" description="Disordered" evidence="2">
    <location>
        <begin position="83"/>
        <end position="319"/>
    </location>
</feature>